<evidence type="ECO:0000256" key="2">
    <source>
        <dbReference type="SAM" id="Phobius"/>
    </source>
</evidence>
<reference evidence="3 4" key="1">
    <citation type="journal article" date="2016" name="Front. Microbiol.">
        <title>Comparative Genomics Analysis of Streptomyces Species Reveals Their Adaptation to the Marine Environment and Their Diversity at the Genomic Level.</title>
        <authorList>
            <person name="Tian X."/>
            <person name="Zhang Z."/>
            <person name="Yang T."/>
            <person name="Chen M."/>
            <person name="Li J."/>
            <person name="Chen F."/>
            <person name="Yang J."/>
            <person name="Li W."/>
            <person name="Zhang B."/>
            <person name="Zhang Z."/>
            <person name="Wu J."/>
            <person name="Zhang C."/>
            <person name="Long L."/>
            <person name="Xiao J."/>
        </authorList>
    </citation>
    <scope>NUCLEOTIDE SEQUENCE [LARGE SCALE GENOMIC DNA]</scope>
    <source>
        <strain evidence="3 4">SCSIO 02100</strain>
    </source>
</reference>
<accession>A0A1E7JXL6</accession>
<comment type="caution">
    <text evidence="3">The sequence shown here is derived from an EMBL/GenBank/DDBJ whole genome shotgun (WGS) entry which is preliminary data.</text>
</comment>
<feature type="transmembrane region" description="Helical" evidence="2">
    <location>
        <begin position="43"/>
        <end position="62"/>
    </location>
</feature>
<evidence type="ECO:0000313" key="4">
    <source>
        <dbReference type="Proteomes" id="UP000176101"/>
    </source>
</evidence>
<sequence length="220" mass="23745">MANSNHEAMRTGNGPMTRNHFTPDLMTTVDEVDRAETAKRRRAVWLPAVFALLLFVAGGAMFKSTYLDLQQVADHGRPGVFTLNHCEEVGGSDSGPTTYCYGDFRSTDGKITELDVRLPEDTDAEGLRPGDSFKARMVLRDSGPDDIVRADAKGDNDRVMRAAGSVGVMLFALMLGGFAVRNPMPHGPARSRLSGLLKAGMLVSILVWFIGLGTAGGIWS</sequence>
<dbReference type="Proteomes" id="UP000176101">
    <property type="component" value="Unassembled WGS sequence"/>
</dbReference>
<dbReference type="AlphaFoldDB" id="A0A1E7JXL6"/>
<dbReference type="RefSeq" id="WP_070198198.1">
    <property type="nucleotide sequence ID" value="NZ_LJGU01000141.1"/>
</dbReference>
<dbReference type="EMBL" id="LJGU01000141">
    <property type="protein sequence ID" value="OEU96409.1"/>
    <property type="molecule type" value="Genomic_DNA"/>
</dbReference>
<keyword evidence="2" id="KW-0812">Transmembrane</keyword>
<evidence type="ECO:0000256" key="1">
    <source>
        <dbReference type="SAM" id="MobiDB-lite"/>
    </source>
</evidence>
<name>A0A1E7JXL6_9ACTN</name>
<dbReference type="OrthoDB" id="4201248at2"/>
<protein>
    <submittedName>
        <fullName evidence="3">Uncharacterized protein</fullName>
    </submittedName>
</protein>
<gene>
    <name evidence="3" type="ORF">AN216_20730</name>
</gene>
<evidence type="ECO:0000313" key="3">
    <source>
        <dbReference type="EMBL" id="OEU96409.1"/>
    </source>
</evidence>
<proteinExistence type="predicted"/>
<organism evidence="3 4">
    <name type="scientific">Streptomyces oceani</name>
    <dbReference type="NCBI Taxonomy" id="1075402"/>
    <lineage>
        <taxon>Bacteria</taxon>
        <taxon>Bacillati</taxon>
        <taxon>Actinomycetota</taxon>
        <taxon>Actinomycetes</taxon>
        <taxon>Kitasatosporales</taxon>
        <taxon>Streptomycetaceae</taxon>
        <taxon>Streptomyces</taxon>
    </lineage>
</organism>
<feature type="transmembrane region" description="Helical" evidence="2">
    <location>
        <begin position="201"/>
        <end position="219"/>
    </location>
</feature>
<keyword evidence="2" id="KW-1133">Transmembrane helix</keyword>
<feature type="region of interest" description="Disordered" evidence="1">
    <location>
        <begin position="1"/>
        <end position="22"/>
    </location>
</feature>
<keyword evidence="4" id="KW-1185">Reference proteome</keyword>
<keyword evidence="2" id="KW-0472">Membrane</keyword>
<feature type="transmembrane region" description="Helical" evidence="2">
    <location>
        <begin position="159"/>
        <end position="180"/>
    </location>
</feature>